<dbReference type="EC" id="3.1.1.24" evidence="2"/>
<name>A0AA86GII3_9SPHN</name>
<evidence type="ECO:0000259" key="1">
    <source>
        <dbReference type="Pfam" id="PF12697"/>
    </source>
</evidence>
<dbReference type="Pfam" id="PF12697">
    <property type="entry name" value="Abhydrolase_6"/>
    <property type="match status" value="1"/>
</dbReference>
<dbReference type="AlphaFoldDB" id="A0AA86GII3"/>
<evidence type="ECO:0000313" key="2">
    <source>
        <dbReference type="EMBL" id="AMG73198.1"/>
    </source>
</evidence>
<dbReference type="EMBL" id="CP012199">
    <property type="protein sequence ID" value="AMG73198.1"/>
    <property type="molecule type" value="Genomic_DNA"/>
</dbReference>
<dbReference type="InterPro" id="IPR029058">
    <property type="entry name" value="AB_hydrolase_fold"/>
</dbReference>
<dbReference type="PANTHER" id="PTHR43798">
    <property type="entry name" value="MONOACYLGLYCEROL LIPASE"/>
    <property type="match status" value="1"/>
</dbReference>
<dbReference type="GO" id="GO:0047570">
    <property type="term" value="F:3-oxoadipate enol-lactonase activity"/>
    <property type="evidence" value="ECO:0007669"/>
    <property type="project" value="UniProtKB-EC"/>
</dbReference>
<dbReference type="RefSeq" id="WP_067180798.1">
    <property type="nucleotide sequence ID" value="NZ_CP012199.1"/>
</dbReference>
<dbReference type="SUPFAM" id="SSF53474">
    <property type="entry name" value="alpha/beta-Hydrolases"/>
    <property type="match status" value="1"/>
</dbReference>
<sequence length="223" mass="24370">MDILLVPGFMLDADLWSDMRPGLARLGHVVDADTTRDGSIEAMADRAVQSMTEPTLLVGFSMGGYVARQIAYRAPERVLGLALIATSSRGSTPRAPTQLGRTGFRELSRGAVSRSLHPAHRSDELIARVQRMSSRLGGDVFDRQSRLHRDDDTARLGEIRCPTLVVAAADDELRSVEESVTLHEHIPQSTMTIIDRTGHLIPLEQPAQLMAALEAAFRHLANG</sequence>
<proteinExistence type="predicted"/>
<dbReference type="InterPro" id="IPR050266">
    <property type="entry name" value="AB_hydrolase_sf"/>
</dbReference>
<reference evidence="2 3" key="1">
    <citation type="journal article" date="2016" name="BMC Genomics">
        <title>Genomic analysis of the nitrate-respiring Sphingopyxis granuli (formerly Sphingomonas macrogoltabida) strain TFA.</title>
        <authorList>
            <person name="Garcia-Romero I."/>
            <person name="Perez-Pulido A.J."/>
            <person name="Gonzalez-Flores Y.E."/>
            <person name="Reyes-Ramirez F."/>
            <person name="Santero E."/>
            <person name="Floriano B."/>
        </authorList>
    </citation>
    <scope>NUCLEOTIDE SEQUENCE [LARGE SCALE GENOMIC DNA]</scope>
    <source>
        <strain evidence="2 3">TFA</strain>
    </source>
</reference>
<dbReference type="InterPro" id="IPR000073">
    <property type="entry name" value="AB_hydrolase_1"/>
</dbReference>
<keyword evidence="3" id="KW-1185">Reference proteome</keyword>
<dbReference type="Gene3D" id="3.40.50.1820">
    <property type="entry name" value="alpha/beta hydrolase"/>
    <property type="match status" value="1"/>
</dbReference>
<feature type="domain" description="AB hydrolase-1" evidence="1">
    <location>
        <begin position="3"/>
        <end position="211"/>
    </location>
</feature>
<dbReference type="Proteomes" id="UP000058599">
    <property type="component" value="Chromosome"/>
</dbReference>
<organism evidence="2 3">
    <name type="scientific">Sphingopyxis granuli</name>
    <dbReference type="NCBI Taxonomy" id="267128"/>
    <lineage>
        <taxon>Bacteria</taxon>
        <taxon>Pseudomonadati</taxon>
        <taxon>Pseudomonadota</taxon>
        <taxon>Alphaproteobacteria</taxon>
        <taxon>Sphingomonadales</taxon>
        <taxon>Sphingomonadaceae</taxon>
        <taxon>Sphingopyxis</taxon>
    </lineage>
</organism>
<evidence type="ECO:0000313" key="3">
    <source>
        <dbReference type="Proteomes" id="UP000058599"/>
    </source>
</evidence>
<keyword evidence="2" id="KW-0378">Hydrolase</keyword>
<dbReference type="PRINTS" id="PR00111">
    <property type="entry name" value="ABHYDROLASE"/>
</dbReference>
<accession>A0AA86GII3</accession>
<dbReference type="KEGG" id="sgi:SGRAN_0804"/>
<gene>
    <name evidence="2" type="primary">catD</name>
    <name evidence="2" type="ORF">SGRAN_0804</name>
</gene>
<protein>
    <submittedName>
        <fullName evidence="2">Beta-ketoadipate enol-lactone hydrolase</fullName>
        <ecNumber evidence="2">3.1.1.24</ecNumber>
    </submittedName>
</protein>